<feature type="domain" description="General secretion pathway GspH" evidence="12">
    <location>
        <begin position="53"/>
        <end position="165"/>
    </location>
</feature>
<evidence type="ECO:0000256" key="4">
    <source>
        <dbReference type="ARBA" id="ARBA00022481"/>
    </source>
</evidence>
<evidence type="ECO:0000259" key="12">
    <source>
        <dbReference type="Pfam" id="PF12019"/>
    </source>
</evidence>
<protein>
    <recommendedName>
        <fullName evidence="2">Type II secretion system protein H</fullName>
    </recommendedName>
    <alternativeName>
        <fullName evidence="10">General secretion pathway protein H</fullName>
    </alternativeName>
</protein>
<evidence type="ECO:0000256" key="7">
    <source>
        <dbReference type="ARBA" id="ARBA00022989"/>
    </source>
</evidence>
<dbReference type="SUPFAM" id="SSF54523">
    <property type="entry name" value="Pili subunits"/>
    <property type="match status" value="1"/>
</dbReference>
<keyword evidence="8 11" id="KW-0472">Membrane</keyword>
<keyword evidence="4" id="KW-0488">Methylation</keyword>
<keyword evidence="6 11" id="KW-0812">Transmembrane</keyword>
<evidence type="ECO:0000256" key="10">
    <source>
        <dbReference type="ARBA" id="ARBA00030775"/>
    </source>
</evidence>
<evidence type="ECO:0000256" key="2">
    <source>
        <dbReference type="ARBA" id="ARBA00021549"/>
    </source>
</evidence>
<evidence type="ECO:0000256" key="1">
    <source>
        <dbReference type="ARBA" id="ARBA00004377"/>
    </source>
</evidence>
<dbReference type="AlphaFoldDB" id="A0A3S0JM28"/>
<dbReference type="GO" id="GO:0015628">
    <property type="term" value="P:protein secretion by the type II secretion system"/>
    <property type="evidence" value="ECO:0007669"/>
    <property type="project" value="InterPro"/>
</dbReference>
<sequence>MRHSPFPSPTAPRGMHLVELVAVVAVMAVLLAAGWPSLHSMLLRHRADATRINLQSGLATARYQAIMRRTLIGICASADGHHCGDDWSQGWIIYRASGGRQPPSSADAILMHQAGFPNIKIRGATSSGRPQLYFQPDGRSPGANLTLRICADGREHSRIIVSNSGRVRSTRTRTDRPC</sequence>
<dbReference type="Pfam" id="PF12019">
    <property type="entry name" value="GspH"/>
    <property type="match status" value="1"/>
</dbReference>
<organism evidence="13 14">
    <name type="scientific">Stenotrophomonas maltophilia</name>
    <name type="common">Pseudomonas maltophilia</name>
    <name type="synonym">Xanthomonas maltophilia</name>
    <dbReference type="NCBI Taxonomy" id="40324"/>
    <lineage>
        <taxon>Bacteria</taxon>
        <taxon>Pseudomonadati</taxon>
        <taxon>Pseudomonadota</taxon>
        <taxon>Gammaproteobacteria</taxon>
        <taxon>Lysobacterales</taxon>
        <taxon>Lysobacteraceae</taxon>
        <taxon>Stenotrophomonas</taxon>
        <taxon>Stenotrophomonas maltophilia group</taxon>
    </lineage>
</organism>
<proteinExistence type="inferred from homology"/>
<comment type="caution">
    <text evidence="13">The sequence shown here is derived from an EMBL/GenBank/DDBJ whole genome shotgun (WGS) entry which is preliminary data.</text>
</comment>
<accession>A0A3S0JM28</accession>
<dbReference type="Gene3D" id="3.55.40.10">
    <property type="entry name" value="minor pseudopilin epsh domain"/>
    <property type="match status" value="1"/>
</dbReference>
<evidence type="ECO:0000313" key="13">
    <source>
        <dbReference type="EMBL" id="RTQ89300.1"/>
    </source>
</evidence>
<name>A0A3S0JM28_STEMA</name>
<evidence type="ECO:0000256" key="8">
    <source>
        <dbReference type="ARBA" id="ARBA00023136"/>
    </source>
</evidence>
<dbReference type="RefSeq" id="WP_126928992.1">
    <property type="nucleotide sequence ID" value="NZ_RXLZ01000025.1"/>
</dbReference>
<feature type="transmembrane region" description="Helical" evidence="11">
    <location>
        <begin position="20"/>
        <end position="38"/>
    </location>
</feature>
<evidence type="ECO:0000313" key="14">
    <source>
        <dbReference type="Proteomes" id="UP000271705"/>
    </source>
</evidence>
<gene>
    <name evidence="13" type="ORF">EKL94_10105</name>
</gene>
<keyword evidence="7 11" id="KW-1133">Transmembrane helix</keyword>
<dbReference type="GO" id="GO:0015627">
    <property type="term" value="C:type II protein secretion system complex"/>
    <property type="evidence" value="ECO:0007669"/>
    <property type="project" value="InterPro"/>
</dbReference>
<dbReference type="GO" id="GO:0005886">
    <property type="term" value="C:plasma membrane"/>
    <property type="evidence" value="ECO:0007669"/>
    <property type="project" value="UniProtKB-SubCell"/>
</dbReference>
<evidence type="ECO:0000256" key="9">
    <source>
        <dbReference type="ARBA" id="ARBA00025772"/>
    </source>
</evidence>
<dbReference type="EMBL" id="RXLZ01000025">
    <property type="protein sequence ID" value="RTQ89300.1"/>
    <property type="molecule type" value="Genomic_DNA"/>
</dbReference>
<reference evidence="13 14" key="1">
    <citation type="submission" date="2018-12" db="EMBL/GenBank/DDBJ databases">
        <authorList>
            <person name="Kartti S."/>
            <person name="Manni A."/>
            <person name="Chemao El Fihri M.W."/>
            <person name="Laamarti M."/>
            <person name="Temsamani L."/>
            <person name="El Jamali J.E."/>
            <person name="Ouadghiri M."/>
            <person name="Ibrahimi A."/>
            <person name="Filati-Maltouf A."/>
        </authorList>
    </citation>
    <scope>NUCLEOTIDE SEQUENCE [LARGE SCALE GENOMIC DNA]</scope>
    <source>
        <strain evidence="13 14">MDMC339</strain>
    </source>
</reference>
<dbReference type="InterPro" id="IPR045584">
    <property type="entry name" value="Pilin-like"/>
</dbReference>
<evidence type="ECO:0000256" key="11">
    <source>
        <dbReference type="SAM" id="Phobius"/>
    </source>
</evidence>
<dbReference type="InterPro" id="IPR022346">
    <property type="entry name" value="T2SS_GspH"/>
</dbReference>
<keyword evidence="3" id="KW-1003">Cell membrane</keyword>
<evidence type="ECO:0000256" key="5">
    <source>
        <dbReference type="ARBA" id="ARBA00022519"/>
    </source>
</evidence>
<evidence type="ECO:0000256" key="3">
    <source>
        <dbReference type="ARBA" id="ARBA00022475"/>
    </source>
</evidence>
<comment type="similarity">
    <text evidence="9">Belongs to the GSP H family.</text>
</comment>
<keyword evidence="5" id="KW-0997">Cell inner membrane</keyword>
<dbReference type="Proteomes" id="UP000271705">
    <property type="component" value="Unassembled WGS sequence"/>
</dbReference>
<evidence type="ECO:0000256" key="6">
    <source>
        <dbReference type="ARBA" id="ARBA00022692"/>
    </source>
</evidence>
<comment type="subcellular location">
    <subcellularLocation>
        <location evidence="1">Cell inner membrane</location>
        <topology evidence="1">Single-pass membrane protein</topology>
    </subcellularLocation>
</comment>